<dbReference type="RefSeq" id="WP_162369106.1">
    <property type="nucleotide sequence ID" value="NZ_JAAEEH010000002.1"/>
</dbReference>
<comment type="caution">
    <text evidence="2">The sequence shown here is derived from an EMBL/GenBank/DDBJ whole genome shotgun (WGS) entry which is preliminary data.</text>
</comment>
<protein>
    <submittedName>
        <fullName evidence="2">Uncharacterized protein</fullName>
    </submittedName>
</protein>
<evidence type="ECO:0000313" key="2">
    <source>
        <dbReference type="EMBL" id="NDL66375.1"/>
    </source>
</evidence>
<dbReference type="EMBL" id="JAAEEH010000002">
    <property type="protein sequence ID" value="NDL66375.1"/>
    <property type="molecule type" value="Genomic_DNA"/>
</dbReference>
<keyword evidence="1" id="KW-0472">Membrane</keyword>
<sequence length="204" mass="23038">MGIFKKREEGPKRGGVRLIGVCGVVPGGGATHTAILLANYLRQKRRRVALLEWNGKEDFAKLQRFYEGRSYRDGEGRRFSIGGVDYYKAFTLEDLPAILERRYDDILFDKGSRPGGGQDRIFCEVNLLVAHASEWRQEGLLECWEGRQGAGGLGENWQVLVPLGIEENIRSLQKRVGMPIHRIGCFEDPFTKNKALLEVFGKVL</sequence>
<keyword evidence="1" id="KW-0812">Transmembrane</keyword>
<dbReference type="Proteomes" id="UP000461585">
    <property type="component" value="Unassembled WGS sequence"/>
</dbReference>
<keyword evidence="1" id="KW-1133">Transmembrane helix</keyword>
<gene>
    <name evidence="2" type="ORF">GXN74_01260</name>
</gene>
<feature type="transmembrane region" description="Helical" evidence="1">
    <location>
        <begin position="18"/>
        <end position="41"/>
    </location>
</feature>
<accession>A0A7X5HTH7</accession>
<organism evidence="2 3">
    <name type="scientific">Anaerotalea alkaliphila</name>
    <dbReference type="NCBI Taxonomy" id="2662126"/>
    <lineage>
        <taxon>Bacteria</taxon>
        <taxon>Bacillati</taxon>
        <taxon>Bacillota</taxon>
        <taxon>Clostridia</taxon>
        <taxon>Eubacteriales</taxon>
        <taxon>Anaerotalea</taxon>
    </lineage>
</organism>
<evidence type="ECO:0000313" key="3">
    <source>
        <dbReference type="Proteomes" id="UP000461585"/>
    </source>
</evidence>
<proteinExistence type="predicted"/>
<reference evidence="2 3" key="1">
    <citation type="submission" date="2020-01" db="EMBL/GenBank/DDBJ databases">
        <title>Anaeroalcalibacter tamaniensis gen. nov., sp. nov., moderately halophilic strictly anaerobic fermenter bacterium from mud volcano of Taman peninsula.</title>
        <authorList>
            <person name="Frolova A."/>
            <person name="Merkel A.Y."/>
            <person name="Slobodkin A.I."/>
        </authorList>
    </citation>
    <scope>NUCLEOTIDE SEQUENCE [LARGE SCALE GENOMIC DNA]</scope>
    <source>
        <strain evidence="2 3">F-3ap</strain>
    </source>
</reference>
<name>A0A7X5HTH7_9FIRM</name>
<dbReference type="AlphaFoldDB" id="A0A7X5HTH7"/>
<keyword evidence="3" id="KW-1185">Reference proteome</keyword>
<evidence type="ECO:0000256" key="1">
    <source>
        <dbReference type="SAM" id="Phobius"/>
    </source>
</evidence>